<feature type="non-terminal residue" evidence="2">
    <location>
        <position position="1"/>
    </location>
</feature>
<dbReference type="EMBL" id="CAJOBP010006832">
    <property type="protein sequence ID" value="CAF4501769.1"/>
    <property type="molecule type" value="Genomic_DNA"/>
</dbReference>
<accession>A0A822C0V7</accession>
<gene>
    <name evidence="2" type="ORF">QYT958_LOCUS40629</name>
    <name evidence="1" type="ORF">UJA718_LOCUS26375</name>
</gene>
<name>A0A822C0V7_9BILA</name>
<keyword evidence="4" id="KW-1185">Reference proteome</keyword>
<evidence type="ECO:0000313" key="1">
    <source>
        <dbReference type="EMBL" id="CAF4501769.1"/>
    </source>
</evidence>
<dbReference type="Proteomes" id="UP000663848">
    <property type="component" value="Unassembled WGS sequence"/>
</dbReference>
<dbReference type="EMBL" id="CAJOBR010042754">
    <property type="protein sequence ID" value="CAF5030577.1"/>
    <property type="molecule type" value="Genomic_DNA"/>
</dbReference>
<evidence type="ECO:0000313" key="3">
    <source>
        <dbReference type="Proteomes" id="UP000663848"/>
    </source>
</evidence>
<dbReference type="AlphaFoldDB" id="A0A822C0V7"/>
<sequence>DAMKDLFNRSINSCNNETPKAECFTGRMYSAFTASGSLDDRNMTGDDLWSNKVGEFITDKAFMFTSK</sequence>
<dbReference type="Proteomes" id="UP000663873">
    <property type="component" value="Unassembled WGS sequence"/>
</dbReference>
<evidence type="ECO:0000313" key="2">
    <source>
        <dbReference type="EMBL" id="CAF5030577.1"/>
    </source>
</evidence>
<comment type="caution">
    <text evidence="2">The sequence shown here is derived from an EMBL/GenBank/DDBJ whole genome shotgun (WGS) entry which is preliminary data.</text>
</comment>
<organism evidence="2 3">
    <name type="scientific">Rotaria socialis</name>
    <dbReference type="NCBI Taxonomy" id="392032"/>
    <lineage>
        <taxon>Eukaryota</taxon>
        <taxon>Metazoa</taxon>
        <taxon>Spiralia</taxon>
        <taxon>Gnathifera</taxon>
        <taxon>Rotifera</taxon>
        <taxon>Eurotatoria</taxon>
        <taxon>Bdelloidea</taxon>
        <taxon>Philodinida</taxon>
        <taxon>Philodinidae</taxon>
        <taxon>Rotaria</taxon>
    </lineage>
</organism>
<reference evidence="2" key="1">
    <citation type="submission" date="2021-02" db="EMBL/GenBank/DDBJ databases">
        <authorList>
            <person name="Nowell W R."/>
        </authorList>
    </citation>
    <scope>NUCLEOTIDE SEQUENCE</scope>
</reference>
<evidence type="ECO:0000313" key="4">
    <source>
        <dbReference type="Proteomes" id="UP000663873"/>
    </source>
</evidence>
<proteinExistence type="predicted"/>
<protein>
    <submittedName>
        <fullName evidence="2">Uncharacterized protein</fullName>
    </submittedName>
</protein>